<dbReference type="InterPro" id="IPR027051">
    <property type="entry name" value="XdhC_Rossmann_dom"/>
</dbReference>
<feature type="domain" description="XdhC Rossmann" evidence="2">
    <location>
        <begin position="205"/>
        <end position="340"/>
    </location>
</feature>
<accession>A0ABU5ZNY1</accession>
<dbReference type="Gene3D" id="3.40.50.720">
    <property type="entry name" value="NAD(P)-binding Rossmann-like Domain"/>
    <property type="match status" value="1"/>
</dbReference>
<dbReference type="PANTHER" id="PTHR30388">
    <property type="entry name" value="ALDEHYDE OXIDOREDUCTASE MOLYBDENUM COFACTOR ASSEMBLY PROTEIN"/>
    <property type="match status" value="1"/>
</dbReference>
<sequence length="363" mass="40355">MKDIVDKVKQLANENEQAVLATIVGVDGSTYRKEGAKMIFARSGKQFGTISAGCLEADIALKIEGILDSGQPEILTYDMRSEEDLLWGLGSGCNGKIDVFVEPIFWEWIPPFQRLPIWPQIDDLLKQGHHVAAAKSIDGQIQASATCMLTDKGQVIGTLGSPEADRLVKERLEQFLAQNEKKQTVVIEGLGTTFFLDRYEPKNKLFLFGAGPDAEPVARSASKINFEVIVIDHRESRNTEEFFPDASQRIIAHPERALEEVPIHPEDYALIMTHSFEKDRILLSKLVQQPIKYLGVLGPILRTQKLLDAEQLPEWIHSPVGLDIGADGPEEIAVSIMAELLAVRNEKDSKTVKPRQAPTVLEL</sequence>
<dbReference type="Proteomes" id="UP001310386">
    <property type="component" value="Unassembled WGS sequence"/>
</dbReference>
<protein>
    <submittedName>
        <fullName evidence="3">XdhC family protein</fullName>
    </submittedName>
</protein>
<organism evidence="3 4">
    <name type="scientific">Ferviditalea candida</name>
    <dbReference type="NCBI Taxonomy" id="3108399"/>
    <lineage>
        <taxon>Bacteria</taxon>
        <taxon>Bacillati</taxon>
        <taxon>Bacillota</taxon>
        <taxon>Bacilli</taxon>
        <taxon>Bacillales</taxon>
        <taxon>Paenibacillaceae</taxon>
        <taxon>Ferviditalea</taxon>
    </lineage>
</organism>
<dbReference type="EMBL" id="JAYJLD010000041">
    <property type="protein sequence ID" value="MEB3103592.1"/>
    <property type="molecule type" value="Genomic_DNA"/>
</dbReference>
<evidence type="ECO:0000313" key="3">
    <source>
        <dbReference type="EMBL" id="MEB3103592.1"/>
    </source>
</evidence>
<feature type="domain" description="XdhC- CoxI" evidence="1">
    <location>
        <begin position="12"/>
        <end position="78"/>
    </location>
</feature>
<gene>
    <name evidence="3" type="ORF">VF724_18305</name>
</gene>
<reference evidence="3" key="1">
    <citation type="submission" date="2023-12" db="EMBL/GenBank/DDBJ databases">
        <title>Fervidustalea candida gen. nov., sp. nov., a novel member of the family Paenibacillaceae isolated from a geothermal area.</title>
        <authorList>
            <person name="Li W.-J."/>
            <person name="Jiao J.-Y."/>
            <person name="Chen Y."/>
        </authorList>
    </citation>
    <scope>NUCLEOTIDE SEQUENCE</scope>
    <source>
        <strain evidence="3">SYSU GA230002</strain>
    </source>
</reference>
<dbReference type="Pfam" id="PF02625">
    <property type="entry name" value="XdhC_CoxI"/>
    <property type="match status" value="1"/>
</dbReference>
<evidence type="ECO:0000259" key="1">
    <source>
        <dbReference type="Pfam" id="PF02625"/>
    </source>
</evidence>
<keyword evidence="4" id="KW-1185">Reference proteome</keyword>
<comment type="caution">
    <text evidence="3">The sequence shown here is derived from an EMBL/GenBank/DDBJ whole genome shotgun (WGS) entry which is preliminary data.</text>
</comment>
<name>A0ABU5ZNY1_9BACL</name>
<proteinExistence type="predicted"/>
<dbReference type="RefSeq" id="WP_371755721.1">
    <property type="nucleotide sequence ID" value="NZ_JAYJLD010000041.1"/>
</dbReference>
<evidence type="ECO:0000313" key="4">
    <source>
        <dbReference type="Proteomes" id="UP001310386"/>
    </source>
</evidence>
<dbReference type="InterPro" id="IPR052698">
    <property type="entry name" value="MoCofactor_Util/Proc"/>
</dbReference>
<evidence type="ECO:0000259" key="2">
    <source>
        <dbReference type="Pfam" id="PF13478"/>
    </source>
</evidence>
<dbReference type="Pfam" id="PF13478">
    <property type="entry name" value="XdhC_C"/>
    <property type="match status" value="1"/>
</dbReference>
<dbReference type="InterPro" id="IPR003777">
    <property type="entry name" value="XdhC_CoxI"/>
</dbReference>
<dbReference type="PANTHER" id="PTHR30388:SF6">
    <property type="entry name" value="XANTHINE DEHYDROGENASE SUBUNIT A-RELATED"/>
    <property type="match status" value="1"/>
</dbReference>